<reference evidence="2" key="2">
    <citation type="journal article" date="2018" name="Food Control">
        <title>Characterization of Lactococcus lactis isolates from herbs, fruits and vegetables for use as biopreservatives against Listeria monocytogenes in cheese.</title>
        <authorList>
            <person name="Ho V."/>
            <person name="Lo R."/>
            <person name="Bansal N."/>
            <person name="Turner M.S."/>
        </authorList>
    </citation>
    <scope>NUCLEOTIDE SEQUENCE</scope>
    <source>
        <strain evidence="2">537</strain>
    </source>
</reference>
<organism evidence="2 3">
    <name type="scientific">Lactococcus lactis</name>
    <dbReference type="NCBI Taxonomy" id="1358"/>
    <lineage>
        <taxon>Bacteria</taxon>
        <taxon>Bacillati</taxon>
        <taxon>Bacillota</taxon>
        <taxon>Bacilli</taxon>
        <taxon>Lactobacillales</taxon>
        <taxon>Streptococcaceae</taxon>
        <taxon>Lactococcus</taxon>
    </lineage>
</organism>
<dbReference type="EMBL" id="MTJS01000002">
    <property type="protein sequence ID" value="PFG88949.1"/>
    <property type="molecule type" value="Genomic_DNA"/>
</dbReference>
<accession>A0AAP8JDN8</accession>
<dbReference type="Proteomes" id="UP000225275">
    <property type="component" value="Unassembled WGS sequence"/>
</dbReference>
<gene>
    <name evidence="2" type="ORF">BW154_05535</name>
</gene>
<dbReference type="PANTHER" id="PTHR42957:SF1">
    <property type="entry name" value="HELICASE MJ1565-RELATED"/>
    <property type="match status" value="1"/>
</dbReference>
<dbReference type="InterPro" id="IPR002789">
    <property type="entry name" value="HerA_central"/>
</dbReference>
<dbReference type="InterPro" id="IPR027417">
    <property type="entry name" value="P-loop_NTPase"/>
</dbReference>
<feature type="domain" description="Helicase HerA central" evidence="1">
    <location>
        <begin position="134"/>
        <end position="225"/>
    </location>
</feature>
<dbReference type="PANTHER" id="PTHR42957">
    <property type="entry name" value="HELICASE MJ1565-RELATED"/>
    <property type="match status" value="1"/>
</dbReference>
<comment type="caution">
    <text evidence="2">The sequence shown here is derived from an EMBL/GenBank/DDBJ whole genome shotgun (WGS) entry which is preliminary data.</text>
</comment>
<dbReference type="InterPro" id="IPR008571">
    <property type="entry name" value="HerA-like"/>
</dbReference>
<dbReference type="Gene3D" id="3.40.50.300">
    <property type="entry name" value="P-loop containing nucleotide triphosphate hydrolases"/>
    <property type="match status" value="2"/>
</dbReference>
<reference evidence="2" key="1">
    <citation type="submission" date="2017-01" db="EMBL/GenBank/DDBJ databases">
        <authorList>
            <person name="Lo R."/>
        </authorList>
    </citation>
    <scope>NUCLEOTIDE SEQUENCE</scope>
    <source>
        <strain evidence="2">537</strain>
    </source>
</reference>
<name>A0AAP8JDN8_9LACT</name>
<protein>
    <recommendedName>
        <fullName evidence="1">Helicase HerA central domain-containing protein</fullName>
    </recommendedName>
</protein>
<evidence type="ECO:0000313" key="3">
    <source>
        <dbReference type="Proteomes" id="UP000225275"/>
    </source>
</evidence>
<evidence type="ECO:0000313" key="2">
    <source>
        <dbReference type="EMBL" id="PFG88949.1"/>
    </source>
</evidence>
<dbReference type="Pfam" id="PF01935">
    <property type="entry name" value="DUF87"/>
    <property type="match status" value="1"/>
</dbReference>
<dbReference type="AlphaFoldDB" id="A0AAP8JDN8"/>
<dbReference type="RefSeq" id="WP_098393577.1">
    <property type="nucleotide sequence ID" value="NZ_JAOWLS010000003.1"/>
</dbReference>
<sequence length="575" mass="66820">MNSIGKVNYVSYDKLCFDITDFDKLEFNNNGSYYFAKGILDFVTIINNQNEKFIYQVERIEDTEKAISFNENSKFKYTANVICNPIGIIENNNINFNLKTYPFLQNKVYLTNNDDFNIIFNTKSENPIYLGLINEQYSAKFDINKLLTFHSAVLGNTGSGKSTTIRQILTEIQNYNYENLNIHVFDVHDEYSKLNDVNVIDVLNDYQINIKDLELQDWINLVKPSDLVQLPILRMSLQLADAIGNRRISEIWLRCFLAKTLYTHVQTDAIAKRTKILSLLEGTGIDVSNYSSQYANFQVNKEKDFLDAINKEMRSQHEQEPEYSFLQKQIANSSYTVLSFDELLKSLNYVFYLEECKGNSQARNHSNTLETRIKEIESRYHNFFNKSKAKANLEDKLVTVYNVSELDDDLLLFFSSFLCKKIFNENKQKVLTSREINVFILEEAHRYISRNKENSQLFEIEIFKKIAREGRKFGCFLYLSSQRPSELSSTVLSQCNNYLLHRIKNNIDLEYMSKTIPYITTNQIKRLSFLPTGTTYAVGELFPIPVEINVPEPSKNVDVTSTPIIKLKESEKILD</sequence>
<dbReference type="SUPFAM" id="SSF52540">
    <property type="entry name" value="P-loop containing nucleoside triphosphate hydrolases"/>
    <property type="match status" value="1"/>
</dbReference>
<proteinExistence type="predicted"/>
<evidence type="ECO:0000259" key="1">
    <source>
        <dbReference type="Pfam" id="PF01935"/>
    </source>
</evidence>